<evidence type="ECO:0000313" key="2">
    <source>
        <dbReference type="Proteomes" id="UP001501353"/>
    </source>
</evidence>
<gene>
    <name evidence="1" type="ORF">GCM10022212_01180</name>
</gene>
<evidence type="ECO:0000313" key="1">
    <source>
        <dbReference type="EMBL" id="GAA4011697.1"/>
    </source>
</evidence>
<organism evidence="1 2">
    <name type="scientific">Actimicrobium antarcticum</name>
    <dbReference type="NCBI Taxonomy" id="1051899"/>
    <lineage>
        <taxon>Bacteria</taxon>
        <taxon>Pseudomonadati</taxon>
        <taxon>Pseudomonadota</taxon>
        <taxon>Betaproteobacteria</taxon>
        <taxon>Burkholderiales</taxon>
        <taxon>Oxalobacteraceae</taxon>
        <taxon>Actimicrobium</taxon>
    </lineage>
</organism>
<reference evidence="2" key="1">
    <citation type="journal article" date="2019" name="Int. J. Syst. Evol. Microbiol.">
        <title>The Global Catalogue of Microorganisms (GCM) 10K type strain sequencing project: providing services to taxonomists for standard genome sequencing and annotation.</title>
        <authorList>
            <consortium name="The Broad Institute Genomics Platform"/>
            <consortium name="The Broad Institute Genome Sequencing Center for Infectious Disease"/>
            <person name="Wu L."/>
            <person name="Ma J."/>
        </authorList>
    </citation>
    <scope>NUCLEOTIDE SEQUENCE [LARGE SCALE GENOMIC DNA]</scope>
    <source>
        <strain evidence="2">JCM 16673</strain>
    </source>
</reference>
<dbReference type="EMBL" id="BAAAZE010000001">
    <property type="protein sequence ID" value="GAA4011697.1"/>
    <property type="molecule type" value="Genomic_DNA"/>
</dbReference>
<proteinExistence type="predicted"/>
<dbReference type="RefSeq" id="WP_344761237.1">
    <property type="nucleotide sequence ID" value="NZ_BAAAZE010000001.1"/>
</dbReference>
<keyword evidence="2" id="KW-1185">Reference proteome</keyword>
<name>A0ABP7SHI5_9BURK</name>
<sequence length="69" mass="7671">MEFLSMGVLDYTAVDDNGFIPSRGQDDMTAPVKQEKMFLPNATSYCVALARATLHCTVGKSRHDVDLQY</sequence>
<comment type="caution">
    <text evidence="1">The sequence shown here is derived from an EMBL/GenBank/DDBJ whole genome shotgun (WGS) entry which is preliminary data.</text>
</comment>
<dbReference type="Proteomes" id="UP001501353">
    <property type="component" value="Unassembled WGS sequence"/>
</dbReference>
<protein>
    <submittedName>
        <fullName evidence="1">Uncharacterized protein</fullName>
    </submittedName>
</protein>
<accession>A0ABP7SHI5</accession>